<keyword evidence="2" id="KW-0812">Transmembrane</keyword>
<dbReference type="SUPFAM" id="SSF63817">
    <property type="entry name" value="Sortase"/>
    <property type="match status" value="1"/>
</dbReference>
<dbReference type="Pfam" id="PF04203">
    <property type="entry name" value="Sortase"/>
    <property type="match status" value="1"/>
</dbReference>
<dbReference type="InterPro" id="IPR005754">
    <property type="entry name" value="Sortase"/>
</dbReference>
<dbReference type="RefSeq" id="WP_054536876.1">
    <property type="nucleotide sequence ID" value="NZ_LGKP01000035.1"/>
</dbReference>
<keyword evidence="4" id="KW-1185">Reference proteome</keyword>
<dbReference type="OrthoDB" id="162896at2"/>
<protein>
    <submittedName>
        <fullName evidence="3">Peptidase C60</fullName>
    </submittedName>
</protein>
<dbReference type="Gene3D" id="2.40.260.10">
    <property type="entry name" value="Sortase"/>
    <property type="match status" value="1"/>
</dbReference>
<dbReference type="InterPro" id="IPR023365">
    <property type="entry name" value="Sortase_dom-sf"/>
</dbReference>
<organism evidence="3 4">
    <name type="scientific">Herpetosiphon geysericola</name>
    <dbReference type="NCBI Taxonomy" id="70996"/>
    <lineage>
        <taxon>Bacteria</taxon>
        <taxon>Bacillati</taxon>
        <taxon>Chloroflexota</taxon>
        <taxon>Chloroflexia</taxon>
        <taxon>Herpetosiphonales</taxon>
        <taxon>Herpetosiphonaceae</taxon>
        <taxon>Herpetosiphon</taxon>
    </lineage>
</organism>
<proteinExistence type="predicted"/>
<dbReference type="Proteomes" id="UP000050277">
    <property type="component" value="Unassembled WGS sequence"/>
</dbReference>
<evidence type="ECO:0000313" key="3">
    <source>
        <dbReference type="EMBL" id="KPL81562.1"/>
    </source>
</evidence>
<keyword evidence="2" id="KW-0472">Membrane</keyword>
<evidence type="ECO:0000256" key="2">
    <source>
        <dbReference type="SAM" id="Phobius"/>
    </source>
</evidence>
<comment type="caution">
    <text evidence="3">The sequence shown here is derived from an EMBL/GenBank/DDBJ whole genome shotgun (WGS) entry which is preliminary data.</text>
</comment>
<keyword evidence="2" id="KW-1133">Transmembrane helix</keyword>
<evidence type="ECO:0000313" key="4">
    <source>
        <dbReference type="Proteomes" id="UP000050277"/>
    </source>
</evidence>
<gene>
    <name evidence="3" type="ORF">SE18_23435</name>
</gene>
<evidence type="ECO:0000256" key="1">
    <source>
        <dbReference type="ARBA" id="ARBA00022801"/>
    </source>
</evidence>
<sequence length="251" mass="27418">MLKTTQPQHPIAWTLGNCLLFCGMYLLLYVGGMYADDFYNQQAARGDSPLPIAAPIIATAEPELSDFQAPNLNANPLSDQPNANVPSEHSSISRIQIPRIEVDQKVIEVGWELIDGVATWQVAKYAVGHHQGSANPGEASNIVLAGHVGGSAPVFDRLIETQPGDQIVLYSNSQQYLYVVQSNERVQEVGVSAEQRLTNAAYMNPTLDETITLITCWPPTGPNAFDQRIIVRAVPYTSASEQPAGSNWQMR</sequence>
<feature type="transmembrane region" description="Helical" evidence="2">
    <location>
        <begin position="12"/>
        <end position="35"/>
    </location>
</feature>
<accession>A0A0N8GPQ6</accession>
<dbReference type="STRING" id="70996.SE18_23435"/>
<dbReference type="CDD" id="cd00004">
    <property type="entry name" value="Sortase"/>
    <property type="match status" value="1"/>
</dbReference>
<keyword evidence="1" id="KW-0378">Hydrolase</keyword>
<dbReference type="GO" id="GO:0016787">
    <property type="term" value="F:hydrolase activity"/>
    <property type="evidence" value="ECO:0007669"/>
    <property type="project" value="UniProtKB-KW"/>
</dbReference>
<name>A0A0N8GPQ6_9CHLR</name>
<dbReference type="AlphaFoldDB" id="A0A0N8GPQ6"/>
<dbReference type="EMBL" id="LGKP01000035">
    <property type="protein sequence ID" value="KPL81562.1"/>
    <property type="molecule type" value="Genomic_DNA"/>
</dbReference>
<reference evidence="3 4" key="1">
    <citation type="submission" date="2015-07" db="EMBL/GenBank/DDBJ databases">
        <title>Whole genome sequence of Herpetosiphon geysericola DSM 7119.</title>
        <authorList>
            <person name="Hemp J."/>
            <person name="Ward L.M."/>
            <person name="Pace L.A."/>
            <person name="Fischer W.W."/>
        </authorList>
    </citation>
    <scope>NUCLEOTIDE SEQUENCE [LARGE SCALE GENOMIC DNA]</scope>
    <source>
        <strain evidence="3 4">DSM 7119</strain>
    </source>
</reference>